<reference evidence="1 2" key="1">
    <citation type="submission" date="2023-08" db="EMBL/GenBank/DDBJ databases">
        <title>Implementing the SeqCode for naming new Mesorhizobium species isolated from Vachellia karroo root nodules.</title>
        <authorList>
            <person name="Van Lill M."/>
        </authorList>
    </citation>
    <scope>NUCLEOTIDE SEQUENCE [LARGE SCALE GENOMIC DNA]</scope>
    <source>
        <strain evidence="1 2">VK24D</strain>
    </source>
</reference>
<organism evidence="1 2">
    <name type="scientific">Mesorhizobium album</name>
    <dbReference type="NCBI Taxonomy" id="3072314"/>
    <lineage>
        <taxon>Bacteria</taxon>
        <taxon>Pseudomonadati</taxon>
        <taxon>Pseudomonadota</taxon>
        <taxon>Alphaproteobacteria</taxon>
        <taxon>Hyphomicrobiales</taxon>
        <taxon>Phyllobacteriaceae</taxon>
        <taxon>Mesorhizobium</taxon>
    </lineage>
</organism>
<dbReference type="Proteomes" id="UP001287059">
    <property type="component" value="Unassembled WGS sequence"/>
</dbReference>
<gene>
    <name evidence="1" type="ORF">RFN28_29545</name>
</gene>
<protein>
    <submittedName>
        <fullName evidence="1">Uncharacterized protein</fullName>
    </submittedName>
</protein>
<keyword evidence="2" id="KW-1185">Reference proteome</keyword>
<dbReference type="EMBL" id="JAVIIW010000052">
    <property type="protein sequence ID" value="MDX8482571.1"/>
    <property type="molecule type" value="Genomic_DNA"/>
</dbReference>
<evidence type="ECO:0000313" key="1">
    <source>
        <dbReference type="EMBL" id="MDX8482571.1"/>
    </source>
</evidence>
<comment type="caution">
    <text evidence="1">The sequence shown here is derived from an EMBL/GenBank/DDBJ whole genome shotgun (WGS) entry which is preliminary data.</text>
</comment>
<dbReference type="RefSeq" id="WP_320290665.1">
    <property type="nucleotide sequence ID" value="NZ_JAVIIW010000052.1"/>
</dbReference>
<evidence type="ECO:0000313" key="2">
    <source>
        <dbReference type="Proteomes" id="UP001287059"/>
    </source>
</evidence>
<accession>A0ABU4Y747</accession>
<sequence length="85" mass="9994">MHWLRKLNGPWQCHRSEIHLGVAFVRLARQLDDVVNIVEMFDRIMRVCIVFFAIRIEFNSEEFATLSNEEITESARKDTGDLESL</sequence>
<name>A0ABU4Y747_9HYPH</name>
<proteinExistence type="predicted"/>